<evidence type="ECO:0000259" key="1">
    <source>
        <dbReference type="Pfam" id="PF00557"/>
    </source>
</evidence>
<proteinExistence type="predicted"/>
<dbReference type="CDD" id="cd01066">
    <property type="entry name" value="APP_MetAP"/>
    <property type="match status" value="1"/>
</dbReference>
<dbReference type="Proteomes" id="UP000199548">
    <property type="component" value="Unassembled WGS sequence"/>
</dbReference>
<protein>
    <submittedName>
        <fullName evidence="2">Metallopeptidase family M24</fullName>
    </submittedName>
</protein>
<dbReference type="InterPro" id="IPR000994">
    <property type="entry name" value="Pept_M24"/>
</dbReference>
<evidence type="ECO:0000313" key="2">
    <source>
        <dbReference type="EMBL" id="SFI74994.1"/>
    </source>
</evidence>
<dbReference type="EMBL" id="FOQU01000004">
    <property type="protein sequence ID" value="SFI74994.1"/>
    <property type="molecule type" value="Genomic_DNA"/>
</dbReference>
<dbReference type="STRING" id="420953.SAMN05192543_10490"/>
<reference evidence="2 3" key="1">
    <citation type="submission" date="2016-10" db="EMBL/GenBank/DDBJ databases">
        <authorList>
            <person name="de Groot N.N."/>
        </authorList>
    </citation>
    <scope>NUCLEOTIDE SEQUENCE [LARGE SCALE GENOMIC DNA]</scope>
    <source>
        <strain evidence="2 3">LMG 23650</strain>
    </source>
</reference>
<dbReference type="SUPFAM" id="SSF55920">
    <property type="entry name" value="Creatinase/aminopeptidase"/>
    <property type="match status" value="1"/>
</dbReference>
<dbReference type="Pfam" id="PF00557">
    <property type="entry name" value="Peptidase_M24"/>
    <property type="match status" value="1"/>
</dbReference>
<accession>A0A1I3KRH7</accession>
<gene>
    <name evidence="2" type="ORF">SAMN05192543_10490</name>
</gene>
<organism evidence="2 3">
    <name type="scientific">Paraburkholderia megapolitana</name>
    <dbReference type="NCBI Taxonomy" id="420953"/>
    <lineage>
        <taxon>Bacteria</taxon>
        <taxon>Pseudomonadati</taxon>
        <taxon>Pseudomonadota</taxon>
        <taxon>Betaproteobacteria</taxon>
        <taxon>Burkholderiales</taxon>
        <taxon>Burkholderiaceae</taxon>
        <taxon>Paraburkholderia</taxon>
    </lineage>
</organism>
<keyword evidence="3" id="KW-1185">Reference proteome</keyword>
<name>A0A1I3KRH7_9BURK</name>
<sequence>MLADRGYPDTWYYSCPALVLLGSRSKVSLSGRIYEPGSEPVGLWNLVTVDLSPRSGDVWGDCARSFYVEEGVARIEPVSPEFVSGYETERRLHQKMRLFVRPDTSFHDLYEFANEQIRVEGFENLDFLGNVGHSICARRDDRLYIEAGNHRRLGEVGCFTFEPHISQPGGRWGFKHENIYYFDDSGAVVEL</sequence>
<dbReference type="AlphaFoldDB" id="A0A1I3KRH7"/>
<feature type="domain" description="Peptidase M24" evidence="1">
    <location>
        <begin position="34"/>
        <end position="181"/>
    </location>
</feature>
<dbReference type="InterPro" id="IPR036005">
    <property type="entry name" value="Creatinase/aminopeptidase-like"/>
</dbReference>
<evidence type="ECO:0000313" key="3">
    <source>
        <dbReference type="Proteomes" id="UP000199548"/>
    </source>
</evidence>
<dbReference type="Gene3D" id="3.90.230.10">
    <property type="entry name" value="Creatinase/methionine aminopeptidase superfamily"/>
    <property type="match status" value="1"/>
</dbReference>